<dbReference type="Gene3D" id="3.10.100.10">
    <property type="entry name" value="Mannose-Binding Protein A, subunit A"/>
    <property type="match status" value="3"/>
</dbReference>
<dbReference type="PROSITE" id="PS50041">
    <property type="entry name" value="C_TYPE_LECTIN_2"/>
    <property type="match status" value="3"/>
</dbReference>
<sequence>MLRCRLQTDGVIRRFHAVNEKMSWTEAQGHCRDQFTDLATIQDPSSNAEARQVAQSGKSWIGLYITNWKWSQQDQDLDRHTWFTSWAGGEPRQGSCVSTSAQGDWSVRQCEDQNLVSCYRGWMLRCRLQTDGVIRRFHAVNEKMSWTEAQGHCRDQFTDLATIQDPSSNAEARQVAQSGKSWIGLYITNWKWSQQDQDLDRHTWFTSWAGGEPRQGSCVSTSAQGDWSVRQCEDQNLVSCYRADVDDHILEKEEMNWADARTYCRSTYTDLSSIRSEEDNDAISWQLQNITGEYTDPTAWIGLYRHSWLWSDRSGAPYRQWASKQPDVKDNKCVTMDASSADWHSNDCKDNHNFLCYTDVKPTVLRMLKVRLTAGSADLDDPKLQESVLQQQKLQEQRISAEVKLRWGRRPDGEGEEPPADSEEKEFYF</sequence>
<evidence type="ECO:0000256" key="2">
    <source>
        <dbReference type="SAM" id="MobiDB-lite"/>
    </source>
</evidence>
<dbReference type="PANTHER" id="PTHR45784">
    <property type="entry name" value="C-TYPE LECTIN DOMAIN FAMILY 20 MEMBER A-RELATED"/>
    <property type="match status" value="1"/>
</dbReference>
<dbReference type="AlphaFoldDB" id="A0A2U9CIK2"/>
<evidence type="ECO:0000256" key="1">
    <source>
        <dbReference type="ARBA" id="ARBA00023157"/>
    </source>
</evidence>
<dbReference type="SMART" id="SM00034">
    <property type="entry name" value="CLECT"/>
    <property type="match status" value="3"/>
</dbReference>
<dbReference type="EMBL" id="CP026258">
    <property type="protein sequence ID" value="AWP15870.1"/>
    <property type="molecule type" value="Genomic_DNA"/>
</dbReference>
<keyword evidence="5" id="KW-1185">Reference proteome</keyword>
<reference evidence="4 5" key="1">
    <citation type="submission" date="2017-12" db="EMBL/GenBank/DDBJ databases">
        <title>Integrating genomic resources of turbot (Scophthalmus maximus) in depth evaluation of genetic and physical mapping variation across individuals.</title>
        <authorList>
            <person name="Martinez P."/>
        </authorList>
    </citation>
    <scope>NUCLEOTIDE SEQUENCE [LARGE SCALE GENOMIC DNA]</scope>
</reference>
<keyword evidence="4" id="KW-0675">Receptor</keyword>
<dbReference type="SUPFAM" id="SSF56436">
    <property type="entry name" value="C-type lectin-like"/>
    <property type="match status" value="3"/>
</dbReference>
<keyword evidence="1" id="KW-1015">Disulfide bond</keyword>
<evidence type="ECO:0000313" key="4">
    <source>
        <dbReference type="EMBL" id="AWP15870.1"/>
    </source>
</evidence>
<evidence type="ECO:0000259" key="3">
    <source>
        <dbReference type="PROSITE" id="PS50041"/>
    </source>
</evidence>
<organism evidence="4 5">
    <name type="scientific">Scophthalmus maximus</name>
    <name type="common">Turbot</name>
    <name type="synonym">Psetta maxima</name>
    <dbReference type="NCBI Taxonomy" id="52904"/>
    <lineage>
        <taxon>Eukaryota</taxon>
        <taxon>Metazoa</taxon>
        <taxon>Chordata</taxon>
        <taxon>Craniata</taxon>
        <taxon>Vertebrata</taxon>
        <taxon>Euteleostomi</taxon>
        <taxon>Actinopterygii</taxon>
        <taxon>Neopterygii</taxon>
        <taxon>Teleostei</taxon>
        <taxon>Neoteleostei</taxon>
        <taxon>Acanthomorphata</taxon>
        <taxon>Carangaria</taxon>
        <taxon>Pleuronectiformes</taxon>
        <taxon>Pleuronectoidei</taxon>
        <taxon>Scophthalmidae</taxon>
        <taxon>Scophthalmus</taxon>
    </lineage>
</organism>
<feature type="region of interest" description="Disordered" evidence="2">
    <location>
        <begin position="405"/>
        <end position="429"/>
    </location>
</feature>
<feature type="domain" description="C-type lectin" evidence="3">
    <location>
        <begin position="240"/>
        <end position="357"/>
    </location>
</feature>
<feature type="domain" description="C-type lectin" evidence="3">
    <location>
        <begin position="137"/>
        <end position="241"/>
    </location>
</feature>
<dbReference type="PROSITE" id="PS00615">
    <property type="entry name" value="C_TYPE_LECTIN_1"/>
    <property type="match status" value="1"/>
</dbReference>
<dbReference type="InterPro" id="IPR016187">
    <property type="entry name" value="CTDL_fold"/>
</dbReference>
<name>A0A2U9CIK2_SCOMX</name>
<dbReference type="InterPro" id="IPR001304">
    <property type="entry name" value="C-type_lectin-like"/>
</dbReference>
<dbReference type="InterPro" id="IPR018378">
    <property type="entry name" value="C-type_lectin_CS"/>
</dbReference>
<feature type="domain" description="C-type lectin" evidence="3">
    <location>
        <begin position="15"/>
        <end position="119"/>
    </location>
</feature>
<feature type="compositionally biased region" description="Acidic residues" evidence="2">
    <location>
        <begin position="414"/>
        <end position="429"/>
    </location>
</feature>
<evidence type="ECO:0000313" key="5">
    <source>
        <dbReference type="Proteomes" id="UP000246464"/>
    </source>
</evidence>
<proteinExistence type="predicted"/>
<dbReference type="InterPro" id="IPR016186">
    <property type="entry name" value="C-type_lectin-like/link_sf"/>
</dbReference>
<gene>
    <name evidence="4" type="ORF">SMAX5B_021730</name>
</gene>
<accession>A0A2U9CIK2</accession>
<dbReference type="Proteomes" id="UP000246464">
    <property type="component" value="Chromosome 16"/>
</dbReference>
<dbReference type="PANTHER" id="PTHR45784:SF3">
    <property type="entry name" value="C-TYPE LECTIN DOMAIN FAMILY 4 MEMBER K-LIKE-RELATED"/>
    <property type="match status" value="1"/>
</dbReference>
<dbReference type="Pfam" id="PF00059">
    <property type="entry name" value="Lectin_C"/>
    <property type="match status" value="3"/>
</dbReference>
<protein>
    <submittedName>
        <fullName evidence="4">Putative secretory phospholipase A2 receptor-like</fullName>
    </submittedName>
</protein>
<dbReference type="STRING" id="52904.ENSSMAP00000029998"/>